<comment type="caution">
    <text evidence="3">The sequence shown here is derived from an EMBL/GenBank/DDBJ whole genome shotgun (WGS) entry which is preliminary data.</text>
</comment>
<organism evidence="3 4">
    <name type="scientific">Cymbomonas tetramitiformis</name>
    <dbReference type="NCBI Taxonomy" id="36881"/>
    <lineage>
        <taxon>Eukaryota</taxon>
        <taxon>Viridiplantae</taxon>
        <taxon>Chlorophyta</taxon>
        <taxon>Pyramimonadophyceae</taxon>
        <taxon>Pyramimonadales</taxon>
        <taxon>Pyramimonadaceae</taxon>
        <taxon>Cymbomonas</taxon>
    </lineage>
</organism>
<feature type="region of interest" description="Disordered" evidence="2">
    <location>
        <begin position="732"/>
        <end position="768"/>
    </location>
</feature>
<evidence type="ECO:0000313" key="3">
    <source>
        <dbReference type="EMBL" id="KAK3258860.1"/>
    </source>
</evidence>
<evidence type="ECO:0000256" key="2">
    <source>
        <dbReference type="SAM" id="MobiDB-lite"/>
    </source>
</evidence>
<reference evidence="3 4" key="1">
    <citation type="journal article" date="2015" name="Genome Biol. Evol.">
        <title>Comparative Genomics of a Bacterivorous Green Alga Reveals Evolutionary Causalities and Consequences of Phago-Mixotrophic Mode of Nutrition.</title>
        <authorList>
            <person name="Burns J.A."/>
            <person name="Paasch A."/>
            <person name="Narechania A."/>
            <person name="Kim E."/>
        </authorList>
    </citation>
    <scope>NUCLEOTIDE SEQUENCE [LARGE SCALE GENOMIC DNA]</scope>
    <source>
        <strain evidence="3 4">PLY_AMNH</strain>
    </source>
</reference>
<feature type="compositionally biased region" description="Basic residues" evidence="2">
    <location>
        <begin position="683"/>
        <end position="692"/>
    </location>
</feature>
<name>A0AAE0KSI3_9CHLO</name>
<feature type="region of interest" description="Disordered" evidence="2">
    <location>
        <begin position="1068"/>
        <end position="1091"/>
    </location>
</feature>
<proteinExistence type="predicted"/>
<evidence type="ECO:0000313" key="4">
    <source>
        <dbReference type="Proteomes" id="UP001190700"/>
    </source>
</evidence>
<dbReference type="AlphaFoldDB" id="A0AAE0KSI3"/>
<dbReference type="Proteomes" id="UP001190700">
    <property type="component" value="Unassembled WGS sequence"/>
</dbReference>
<dbReference type="EMBL" id="LGRX02019210">
    <property type="protein sequence ID" value="KAK3258860.1"/>
    <property type="molecule type" value="Genomic_DNA"/>
</dbReference>
<feature type="non-terminal residue" evidence="3">
    <location>
        <position position="1104"/>
    </location>
</feature>
<feature type="compositionally biased region" description="Polar residues" evidence="2">
    <location>
        <begin position="1068"/>
        <end position="1080"/>
    </location>
</feature>
<feature type="region of interest" description="Disordered" evidence="2">
    <location>
        <begin position="629"/>
        <end position="702"/>
    </location>
</feature>
<accession>A0AAE0KSI3</accession>
<dbReference type="SMART" id="SM00015">
    <property type="entry name" value="IQ"/>
    <property type="match status" value="2"/>
</dbReference>
<dbReference type="InterPro" id="IPR000048">
    <property type="entry name" value="IQ_motif_EF-hand-BS"/>
</dbReference>
<feature type="region of interest" description="Disordered" evidence="2">
    <location>
        <begin position="345"/>
        <end position="375"/>
    </location>
</feature>
<protein>
    <submittedName>
        <fullName evidence="3">Uncharacterized protein</fullName>
    </submittedName>
</protein>
<feature type="compositionally biased region" description="Basic and acidic residues" evidence="2">
    <location>
        <begin position="650"/>
        <end position="659"/>
    </location>
</feature>
<feature type="compositionally biased region" description="Low complexity" evidence="2">
    <location>
        <begin position="636"/>
        <end position="649"/>
    </location>
</feature>
<feature type="compositionally biased region" description="Basic and acidic residues" evidence="2">
    <location>
        <begin position="439"/>
        <end position="457"/>
    </location>
</feature>
<dbReference type="Gene3D" id="1.20.5.190">
    <property type="match status" value="1"/>
</dbReference>
<feature type="region of interest" description="Disordered" evidence="2">
    <location>
        <begin position="436"/>
        <end position="467"/>
    </location>
</feature>
<dbReference type="Pfam" id="PF00612">
    <property type="entry name" value="IQ"/>
    <property type="match status" value="2"/>
</dbReference>
<feature type="compositionally biased region" description="Basic and acidic residues" evidence="2">
    <location>
        <begin position="1082"/>
        <end position="1091"/>
    </location>
</feature>
<dbReference type="PROSITE" id="PS50096">
    <property type="entry name" value="IQ"/>
    <property type="match status" value="2"/>
</dbReference>
<feature type="coiled-coil region" evidence="1">
    <location>
        <begin position="873"/>
        <end position="947"/>
    </location>
</feature>
<sequence length="1104" mass="126411">MLKSETNTYTIHIKPSRSIMFGRKRANTKYMSERDRQSLAVLTIQRVWKGWRMRKLFKVLRRIHLSVVCEKEKLFANRFRHCKTDEEWLHECDSREEAALLLQRCLRGYWGRKAAHALRQGHQKWSQNIHSSFAELESEIFSDDLHEEFDLKGTRVVAAVNTLWKDVFDGMNPSEERLKMTLLCDMRWALTPAPCSAQERLKMTLLEMMNCALVWKGQTKNVTKMMKSEEFYFMYEGEQYYRDKLAGVVLNMWEAFEVSKKGVNFDIFLEIFIEFNVVWCQWQTQTEVSKFVDQLRLKLNRRLAQIQVDLDNDAPYPVDFTKVEHADRLLATEWQERMLDKIPHSERHNRPLRTKQLKLRQPKKKKIKTEETFTKDRENEIANLLENALDPLAEEEGGEAAGQEKLDSSHSRIEAALKKMQDTARQQKINQRILAASEGAKKRLKEKEEEARRQREKEEDEEEQARKQRLSILIEDEGMDADGEEYSPEERRLSEDELRVRHKAEIAARLAAAQQCSEHDTWDLAAIEEEEHIQREKKVQEANDRKESMFAQERERLAHLQRDEEGHKAKANLQRTREQIAEHERAMEEAAKKEAREQAVLNAMLQFQQAEVHSAAFLMRVQVEQDEKKREEEEAAAAAAQEAEQVAQGEVKEKEEQQKVAKMAKAKADKEARLKRLKLELKRRVKQKKKERARLPQEKEAEAKLEKELASSSKWRKARAVIESEQTPNKFGSLVGKMADGSPKTRKSSTFSKSKRWKKNKDASTDDGEITDEMADAAAEGAIAAAYAAGANAKVAMRLGAAAKAQLFVNRTLARTRSRSRTCAAIAARPSIGGQAALSDAAMDPISRASALSDGNETDGQDGAYAEEVVSMLDEESLKYYEEQQRILRLEREQKEAEERARLEAIEKEQRAVQDLADAAARAAAAREEAERQEAELQAQIEAASRVPSQLQDTIDGATAEIHNLAGELTKFKNDRKRHIAMAANLANANLDDEIRSIASRRFKPDHAEAGPVSPPKPSPTLTPQPKVPTAAQLARQKRLAEFYQRLMDGTGPRSKRERAASVWSGQLVSTELEGSSGSDEWSDRDSDNEFRDIRVRAKKKAIT</sequence>
<evidence type="ECO:0000256" key="1">
    <source>
        <dbReference type="SAM" id="Coils"/>
    </source>
</evidence>
<gene>
    <name evidence="3" type="ORF">CYMTET_32114</name>
</gene>
<feature type="compositionally biased region" description="Basic residues" evidence="2">
    <location>
        <begin position="350"/>
        <end position="367"/>
    </location>
</feature>
<keyword evidence="1" id="KW-0175">Coiled coil</keyword>
<feature type="region of interest" description="Disordered" evidence="2">
    <location>
        <begin position="1006"/>
        <end position="1029"/>
    </location>
</feature>
<feature type="compositionally biased region" description="Basic and acidic residues" evidence="2">
    <location>
        <begin position="693"/>
        <end position="702"/>
    </location>
</feature>
<keyword evidence="4" id="KW-1185">Reference proteome</keyword>
<feature type="compositionally biased region" description="Basic and acidic residues" evidence="2">
    <location>
        <begin position="666"/>
        <end position="682"/>
    </location>
</feature>
<feature type="compositionally biased region" description="Pro residues" evidence="2">
    <location>
        <begin position="1013"/>
        <end position="1027"/>
    </location>
</feature>